<feature type="transmembrane region" description="Helical" evidence="1">
    <location>
        <begin position="52"/>
        <end position="73"/>
    </location>
</feature>
<dbReference type="RefSeq" id="WP_153022397.1">
    <property type="nucleotide sequence ID" value="NZ_BAABIH010000006.1"/>
</dbReference>
<sequence>MSPTPPPAAPGAPDVPGAHALAVARTLLTAVTSLVLAAGAHAVCGGDLPSGLGLVAVSAAAALTGALCARARLRAVVTVPALLALQLLAHAAFSVLPSGPTTSLTSAHGVASHAGHLAHGGPALPGATLLTGGGVAVGHGAHVHGLLAGLTGSPADRAMLAAHVAATLAVAVLLVAGDAAAVRAFRWWACVLPAVLATVARPVARRRRTLPLHTAPRASRGRVVSGPLLRRGPPLVLA</sequence>
<dbReference type="EMBL" id="CP045529">
    <property type="protein sequence ID" value="QFU99042.1"/>
    <property type="molecule type" value="Genomic_DNA"/>
</dbReference>
<organism evidence="2 3">
    <name type="scientific">Luteimicrobium xylanilyticum</name>
    <dbReference type="NCBI Taxonomy" id="1133546"/>
    <lineage>
        <taxon>Bacteria</taxon>
        <taxon>Bacillati</taxon>
        <taxon>Actinomycetota</taxon>
        <taxon>Actinomycetes</taxon>
        <taxon>Micrococcales</taxon>
        <taxon>Luteimicrobium</taxon>
    </lineage>
</organism>
<keyword evidence="3" id="KW-1185">Reference proteome</keyword>
<dbReference type="AlphaFoldDB" id="A0A5P9QD86"/>
<feature type="transmembrane region" description="Helical" evidence="1">
    <location>
        <begin position="160"/>
        <end position="179"/>
    </location>
</feature>
<accession>A0A5P9QD86</accession>
<reference evidence="2 3" key="1">
    <citation type="submission" date="2019-10" db="EMBL/GenBank/DDBJ databases">
        <title>Genome sequence of Luteimicrobium xylanilyticum HY-24.</title>
        <authorList>
            <person name="Kim D.Y."/>
            <person name="Park H.-Y."/>
        </authorList>
    </citation>
    <scope>NUCLEOTIDE SEQUENCE [LARGE SCALE GENOMIC DNA]</scope>
    <source>
        <strain evidence="2 3">HY-24</strain>
    </source>
</reference>
<feature type="transmembrane region" description="Helical" evidence="1">
    <location>
        <begin position="185"/>
        <end position="204"/>
    </location>
</feature>
<gene>
    <name evidence="2" type="ORF">KDY119_02568</name>
</gene>
<evidence type="ECO:0000256" key="1">
    <source>
        <dbReference type="SAM" id="Phobius"/>
    </source>
</evidence>
<protein>
    <submittedName>
        <fullName evidence="2">Uncharacterized protein</fullName>
    </submittedName>
</protein>
<proteinExistence type="predicted"/>
<feature type="transmembrane region" description="Helical" evidence="1">
    <location>
        <begin position="79"/>
        <end position="96"/>
    </location>
</feature>
<dbReference type="Proteomes" id="UP000326702">
    <property type="component" value="Chromosome"/>
</dbReference>
<evidence type="ECO:0000313" key="2">
    <source>
        <dbReference type="EMBL" id="QFU99042.1"/>
    </source>
</evidence>
<keyword evidence="1" id="KW-1133">Transmembrane helix</keyword>
<feature type="transmembrane region" description="Helical" evidence="1">
    <location>
        <begin position="20"/>
        <end position="40"/>
    </location>
</feature>
<dbReference type="KEGG" id="lxl:KDY119_02568"/>
<keyword evidence="1" id="KW-0812">Transmembrane</keyword>
<keyword evidence="1" id="KW-0472">Membrane</keyword>
<name>A0A5P9QD86_9MICO</name>
<evidence type="ECO:0000313" key="3">
    <source>
        <dbReference type="Proteomes" id="UP000326702"/>
    </source>
</evidence>